<dbReference type="Gene3D" id="3.30.2000.30">
    <property type="match status" value="1"/>
</dbReference>
<organism evidence="1 2">
    <name type="scientific">Halocynthiibacter styelae</name>
    <dbReference type="NCBI Taxonomy" id="2761955"/>
    <lineage>
        <taxon>Bacteria</taxon>
        <taxon>Pseudomonadati</taxon>
        <taxon>Pseudomonadota</taxon>
        <taxon>Alphaproteobacteria</taxon>
        <taxon>Rhodobacterales</taxon>
        <taxon>Paracoccaceae</taxon>
        <taxon>Halocynthiibacter</taxon>
    </lineage>
</organism>
<gene>
    <name evidence="1" type="ORF">H1D41_10655</name>
</gene>
<evidence type="ECO:0000313" key="1">
    <source>
        <dbReference type="EMBL" id="MBI1494097.1"/>
    </source>
</evidence>
<comment type="caution">
    <text evidence="1">The sequence shown here is derived from an EMBL/GenBank/DDBJ whole genome shotgun (WGS) entry which is preliminary data.</text>
</comment>
<accession>A0A8J7IEU4</accession>
<dbReference type="EMBL" id="JADCKQ010000007">
    <property type="protein sequence ID" value="MBI1494097.1"/>
    <property type="molecule type" value="Genomic_DNA"/>
</dbReference>
<keyword evidence="2" id="KW-1185">Reference proteome</keyword>
<dbReference type="Proteomes" id="UP000640583">
    <property type="component" value="Unassembled WGS sequence"/>
</dbReference>
<dbReference type="Pfam" id="PF11367">
    <property type="entry name" value="Tail_completion_gp17"/>
    <property type="match status" value="1"/>
</dbReference>
<protein>
    <submittedName>
        <fullName evidence="1">DUF3168 domain-containing protein</fullName>
    </submittedName>
</protein>
<dbReference type="AlphaFoldDB" id="A0A8J7IEU4"/>
<dbReference type="RefSeq" id="WP_107498052.1">
    <property type="nucleotide sequence ID" value="NZ_JADCKQ010000007.1"/>
</dbReference>
<dbReference type="InterPro" id="IPR021508">
    <property type="entry name" value="Gp17-like"/>
</dbReference>
<proteinExistence type="predicted"/>
<name>A0A8J7IEU4_9RHOB</name>
<dbReference type="InterPro" id="IPR053745">
    <property type="entry name" value="Viral_Tail_Comp_sf"/>
</dbReference>
<reference evidence="1" key="1">
    <citation type="submission" date="2020-10" db="EMBL/GenBank/DDBJ databases">
        <title>Paenihalocynthiibacter styelae gen. nov., sp. nov., isolated from stalked sea squirt Styela clava.</title>
        <authorList>
            <person name="Kim Y.-O."/>
            <person name="Yoon J.-H."/>
        </authorList>
    </citation>
    <scope>NUCLEOTIDE SEQUENCE</scope>
    <source>
        <strain evidence="1">MYP1-1</strain>
    </source>
</reference>
<evidence type="ECO:0000313" key="2">
    <source>
        <dbReference type="Proteomes" id="UP000640583"/>
    </source>
</evidence>
<sequence length="136" mass="14617">MSYAVSSALQSAVYQRLVADTDLALLVGTAIYDTLPAGTVPATYVSLGPEDVRDRSDQTGAGALHYVTISVVTDAAGFQTAKDVAAVVSDALIDAELILARGRLIYLRFDRATARRVGVGETRRIDIRFRARVEDN</sequence>